<dbReference type="Proteomes" id="UP000541558">
    <property type="component" value="Unassembled WGS sequence"/>
</dbReference>
<evidence type="ECO:0008006" key="3">
    <source>
        <dbReference type="Google" id="ProtNLM"/>
    </source>
</evidence>
<accession>A0A8H5F1H7</accession>
<sequence length="474" mass="52711">MSIVKASSATSTTSCKSLTDWVPDDAWLSIFEMCTCLDPRRSNRPLAGPYTLSKVCRDWRRICLANPVLWDTVCCTFGSRFLSEGIGEEASYLEAKTEAVRLWISRAGRRPLSITFEIAVDTLPDDPNLSSAALDVLELVVANSERIRHLDMTLSSQWFYLFNDVPFPVLETLKIFVSPCSAREYWKRIYCTDETANSTVASTPITPKSSMKPTAGRYGYKRHAEGLRQAVKDPDSQFLHEDGFWALERSGNRDRIAGPVLDRLRLTTNDAIAPAATQDILGAMPLGSKHLELVCKKESKIPRYDFILETIPSFSSSLHTLVLKGVISEPAPLQILLPQLTSLSTLHIETYHNAPPWSIIILSFLGAPDILPSLKNLHLSAHTKLLVEDDILLALLQQRRGCCKLETASFMSGPPEFSFGAGSSAGSRFEVTLAPATVLELKEMKKNGLDLEVGYRAFTGWYSAISRRQIDIKH</sequence>
<name>A0A8H5F1H7_9AGAR</name>
<organism evidence="1 2">
    <name type="scientific">Ephemerocybe angulata</name>
    <dbReference type="NCBI Taxonomy" id="980116"/>
    <lineage>
        <taxon>Eukaryota</taxon>
        <taxon>Fungi</taxon>
        <taxon>Dikarya</taxon>
        <taxon>Basidiomycota</taxon>
        <taxon>Agaricomycotina</taxon>
        <taxon>Agaricomycetes</taxon>
        <taxon>Agaricomycetidae</taxon>
        <taxon>Agaricales</taxon>
        <taxon>Agaricineae</taxon>
        <taxon>Psathyrellaceae</taxon>
        <taxon>Ephemerocybe</taxon>
    </lineage>
</organism>
<gene>
    <name evidence="1" type="ORF">D9611_010307</name>
</gene>
<evidence type="ECO:0000313" key="1">
    <source>
        <dbReference type="EMBL" id="KAF5320141.1"/>
    </source>
</evidence>
<dbReference type="EMBL" id="JAACJK010000171">
    <property type="protein sequence ID" value="KAF5320141.1"/>
    <property type="molecule type" value="Genomic_DNA"/>
</dbReference>
<protein>
    <recommendedName>
        <fullName evidence="3">F-box domain-containing protein</fullName>
    </recommendedName>
</protein>
<proteinExistence type="predicted"/>
<evidence type="ECO:0000313" key="2">
    <source>
        <dbReference type="Proteomes" id="UP000541558"/>
    </source>
</evidence>
<comment type="caution">
    <text evidence="1">The sequence shown here is derived from an EMBL/GenBank/DDBJ whole genome shotgun (WGS) entry which is preliminary data.</text>
</comment>
<keyword evidence="2" id="KW-1185">Reference proteome</keyword>
<dbReference type="AlphaFoldDB" id="A0A8H5F1H7"/>
<reference evidence="1 2" key="1">
    <citation type="journal article" date="2020" name="ISME J.">
        <title>Uncovering the hidden diversity of litter-decomposition mechanisms in mushroom-forming fungi.</title>
        <authorList>
            <person name="Floudas D."/>
            <person name="Bentzer J."/>
            <person name="Ahren D."/>
            <person name="Johansson T."/>
            <person name="Persson P."/>
            <person name="Tunlid A."/>
        </authorList>
    </citation>
    <scope>NUCLEOTIDE SEQUENCE [LARGE SCALE GENOMIC DNA]</scope>
    <source>
        <strain evidence="1 2">CBS 175.51</strain>
    </source>
</reference>
<dbReference type="OrthoDB" id="2969915at2759"/>